<evidence type="ECO:0000256" key="2">
    <source>
        <dbReference type="ARBA" id="ARBA00022617"/>
    </source>
</evidence>
<dbReference type="Pfam" id="PF00034">
    <property type="entry name" value="Cytochrom_C"/>
    <property type="match status" value="1"/>
</dbReference>
<dbReference type="GO" id="GO:0005506">
    <property type="term" value="F:iron ion binding"/>
    <property type="evidence" value="ECO:0007669"/>
    <property type="project" value="InterPro"/>
</dbReference>
<keyword evidence="2 6" id="KW-0349">Heme</keyword>
<evidence type="ECO:0000256" key="5">
    <source>
        <dbReference type="ARBA" id="ARBA00023004"/>
    </source>
</evidence>
<name>A0A2S4MMM3_9BURK</name>
<feature type="domain" description="Cytochrome c" evidence="8">
    <location>
        <begin position="43"/>
        <end position="128"/>
    </location>
</feature>
<accession>A0A2S4MMM3</accession>
<feature type="binding site" description="covalent" evidence="6">
    <location>
        <position position="57"/>
    </location>
    <ligand>
        <name>heme c</name>
        <dbReference type="ChEBI" id="CHEBI:61717"/>
    </ligand>
</feature>
<feature type="signal peptide" evidence="7">
    <location>
        <begin position="1"/>
        <end position="38"/>
    </location>
</feature>
<evidence type="ECO:0000256" key="1">
    <source>
        <dbReference type="ARBA" id="ARBA00022448"/>
    </source>
</evidence>
<evidence type="ECO:0000256" key="6">
    <source>
        <dbReference type="PIRSR" id="PIRSR602324-1"/>
    </source>
</evidence>
<keyword evidence="3 6" id="KW-0479">Metal-binding</keyword>
<dbReference type="RefSeq" id="WP_103701720.1">
    <property type="nucleotide sequence ID" value="NZ_PQGA01000001.1"/>
</dbReference>
<organism evidence="9 10">
    <name type="scientific">Paraburkholderia eburnea</name>
    <dbReference type="NCBI Taxonomy" id="1189126"/>
    <lineage>
        <taxon>Bacteria</taxon>
        <taxon>Pseudomonadati</taxon>
        <taxon>Pseudomonadota</taxon>
        <taxon>Betaproteobacteria</taxon>
        <taxon>Burkholderiales</taxon>
        <taxon>Burkholderiaceae</taxon>
        <taxon>Paraburkholderia</taxon>
    </lineage>
</organism>
<reference evidence="9 10" key="1">
    <citation type="submission" date="2018-01" db="EMBL/GenBank/DDBJ databases">
        <title>Genomic Encyclopedia of Type Strains, Phase III (KMG-III): the genomes of soil and plant-associated and newly described type strains.</title>
        <authorList>
            <person name="Whitman W."/>
        </authorList>
    </citation>
    <scope>NUCLEOTIDE SEQUENCE [LARGE SCALE GENOMIC DNA]</scope>
    <source>
        <strain evidence="9 10">JCM 18070</strain>
    </source>
</reference>
<gene>
    <name evidence="9" type="ORF">B0G62_101235</name>
</gene>
<keyword evidence="5 6" id="KW-0408">Iron</keyword>
<evidence type="ECO:0000313" key="9">
    <source>
        <dbReference type="EMBL" id="POR55839.1"/>
    </source>
</evidence>
<dbReference type="GO" id="GO:0020037">
    <property type="term" value="F:heme binding"/>
    <property type="evidence" value="ECO:0007669"/>
    <property type="project" value="InterPro"/>
</dbReference>
<keyword evidence="10" id="KW-1185">Reference proteome</keyword>
<evidence type="ECO:0000313" key="10">
    <source>
        <dbReference type="Proteomes" id="UP000237381"/>
    </source>
</evidence>
<dbReference type="InterPro" id="IPR009056">
    <property type="entry name" value="Cyt_c-like_dom"/>
</dbReference>
<evidence type="ECO:0000259" key="8">
    <source>
        <dbReference type="PROSITE" id="PS51007"/>
    </source>
</evidence>
<feature type="binding site" description="covalent" evidence="6">
    <location>
        <position position="106"/>
    </location>
    <ligand>
        <name>heme c</name>
        <dbReference type="ChEBI" id="CHEBI:61717"/>
    </ligand>
</feature>
<dbReference type="SUPFAM" id="SSF46626">
    <property type="entry name" value="Cytochrome c"/>
    <property type="match status" value="1"/>
</dbReference>
<dbReference type="InterPro" id="IPR002324">
    <property type="entry name" value="Cyt_c_ID"/>
</dbReference>
<sequence length="128" mass="13041">MKLKSQAKNKTATPAAPLALTIAAIALICTLAAPSARAQAGPGSAPSGLALAQQQNCMSCHSVTRTFMGPALRDVAAKYAAKPEAQAYLSHKITEGSAGVWGTVPMPANTQLSPGQAATLASWILTLK</sequence>
<keyword evidence="4" id="KW-0249">Electron transport</keyword>
<dbReference type="PROSITE" id="PS51007">
    <property type="entry name" value="CYTC"/>
    <property type="match status" value="1"/>
</dbReference>
<dbReference type="EMBL" id="PQGA01000001">
    <property type="protein sequence ID" value="POR55839.1"/>
    <property type="molecule type" value="Genomic_DNA"/>
</dbReference>
<feature type="chain" id="PRO_5015561082" evidence="7">
    <location>
        <begin position="39"/>
        <end position="128"/>
    </location>
</feature>
<dbReference type="OrthoDB" id="9814063at2"/>
<keyword evidence="7" id="KW-0732">Signal</keyword>
<dbReference type="Proteomes" id="UP000237381">
    <property type="component" value="Unassembled WGS sequence"/>
</dbReference>
<evidence type="ECO:0000256" key="4">
    <source>
        <dbReference type="ARBA" id="ARBA00022982"/>
    </source>
</evidence>
<comment type="caution">
    <text evidence="9">The sequence shown here is derived from an EMBL/GenBank/DDBJ whole genome shotgun (WGS) entry which is preliminary data.</text>
</comment>
<proteinExistence type="predicted"/>
<dbReference type="PRINTS" id="PR00606">
    <property type="entry name" value="CYTCHROMECID"/>
</dbReference>
<dbReference type="AlphaFoldDB" id="A0A2S4MMM3"/>
<dbReference type="Gene3D" id="1.10.760.10">
    <property type="entry name" value="Cytochrome c-like domain"/>
    <property type="match status" value="1"/>
</dbReference>
<protein>
    <submittedName>
        <fullName evidence="9">Cytochrome c</fullName>
    </submittedName>
</protein>
<keyword evidence="1" id="KW-0813">Transport</keyword>
<feature type="binding site" description="covalent" evidence="6">
    <location>
        <position position="61"/>
    </location>
    <ligand>
        <name>heme c</name>
        <dbReference type="ChEBI" id="CHEBI:61717"/>
    </ligand>
</feature>
<dbReference type="InterPro" id="IPR036909">
    <property type="entry name" value="Cyt_c-like_dom_sf"/>
</dbReference>
<dbReference type="GO" id="GO:0009055">
    <property type="term" value="F:electron transfer activity"/>
    <property type="evidence" value="ECO:0007669"/>
    <property type="project" value="InterPro"/>
</dbReference>
<evidence type="ECO:0000256" key="3">
    <source>
        <dbReference type="ARBA" id="ARBA00022723"/>
    </source>
</evidence>
<comment type="PTM">
    <text evidence="6">Binds 1 heme c group covalently per subunit.</text>
</comment>
<evidence type="ECO:0000256" key="7">
    <source>
        <dbReference type="SAM" id="SignalP"/>
    </source>
</evidence>